<proteinExistence type="predicted"/>
<keyword evidence="1" id="KW-0812">Transmembrane</keyword>
<evidence type="ECO:0000313" key="2">
    <source>
        <dbReference type="EMBL" id="WOK97718.1"/>
    </source>
</evidence>
<sequence>MASSNNNVVLSPVAVGLPSPAGQNPRFYHYLSPFTAATTTTTTTPSPYANSLPSSTTATSKPALLRHLGLILRALSFFLSFASSLSLALPRPAKDSSFHFLSHSDFSEVSFWMRSWGNIKQVVAYLLISSASVSASASQDIPPDRFRCAAIASTIFSFAAFLAIAASALLAGYRLCKRLIW</sequence>
<dbReference type="PANTHER" id="PTHR33573">
    <property type="entry name" value="CASP-LIKE PROTEIN 4A4"/>
    <property type="match status" value="1"/>
</dbReference>
<protein>
    <recommendedName>
        <fullName evidence="4">CASP-like protein</fullName>
    </recommendedName>
</protein>
<dbReference type="PANTHER" id="PTHR33573:SF15">
    <property type="entry name" value="CASP-LIKE PROTEIN 4A4"/>
    <property type="match status" value="1"/>
</dbReference>
<accession>A0AAQ3Q4R6</accession>
<dbReference type="EMBL" id="CP136891">
    <property type="protein sequence ID" value="WOK97718.1"/>
    <property type="molecule type" value="Genomic_DNA"/>
</dbReference>
<organism evidence="2 3">
    <name type="scientific">Canna indica</name>
    <name type="common">Indian-shot</name>
    <dbReference type="NCBI Taxonomy" id="4628"/>
    <lineage>
        <taxon>Eukaryota</taxon>
        <taxon>Viridiplantae</taxon>
        <taxon>Streptophyta</taxon>
        <taxon>Embryophyta</taxon>
        <taxon>Tracheophyta</taxon>
        <taxon>Spermatophyta</taxon>
        <taxon>Magnoliopsida</taxon>
        <taxon>Liliopsida</taxon>
        <taxon>Zingiberales</taxon>
        <taxon>Cannaceae</taxon>
        <taxon>Canna</taxon>
    </lineage>
</organism>
<name>A0AAQ3Q4R6_9LILI</name>
<dbReference type="AlphaFoldDB" id="A0AAQ3Q4R6"/>
<gene>
    <name evidence="2" type="ORF">Cni_G06426</name>
</gene>
<keyword evidence="1" id="KW-0472">Membrane</keyword>
<evidence type="ECO:0008006" key="4">
    <source>
        <dbReference type="Google" id="ProtNLM"/>
    </source>
</evidence>
<dbReference type="Proteomes" id="UP001327560">
    <property type="component" value="Chromosome 2"/>
</dbReference>
<feature type="transmembrane region" description="Helical" evidence="1">
    <location>
        <begin position="150"/>
        <end position="173"/>
    </location>
</feature>
<keyword evidence="1" id="KW-1133">Transmembrane helix</keyword>
<feature type="transmembrane region" description="Helical" evidence="1">
    <location>
        <begin position="70"/>
        <end position="89"/>
    </location>
</feature>
<evidence type="ECO:0000256" key="1">
    <source>
        <dbReference type="SAM" id="Phobius"/>
    </source>
</evidence>
<keyword evidence="3" id="KW-1185">Reference proteome</keyword>
<reference evidence="2 3" key="1">
    <citation type="submission" date="2023-10" db="EMBL/GenBank/DDBJ databases">
        <title>Chromosome-scale genome assembly provides insights into flower coloration mechanisms of Canna indica.</title>
        <authorList>
            <person name="Li C."/>
        </authorList>
    </citation>
    <scope>NUCLEOTIDE SEQUENCE [LARGE SCALE GENOMIC DNA]</scope>
    <source>
        <tissue evidence="2">Flower</tissue>
    </source>
</reference>
<evidence type="ECO:0000313" key="3">
    <source>
        <dbReference type="Proteomes" id="UP001327560"/>
    </source>
</evidence>